<evidence type="ECO:0000313" key="1">
    <source>
        <dbReference type="EMBL" id="GMF01109.1"/>
    </source>
</evidence>
<sequence length="285" mass="33747">MVNPEFSIAPTHSIAPTSLSSNIEKSSNLIDKNQQITVNLPETTQFILEQVKDLRIELQEMKLARERDSRKYESEREEYRIEKELKINELDIRCRQLEKENDNLLTILKDKDRDILKLQETNDKIKKNLRVLRLLSEQKEESIYHDDDDDDDDDYNEYYDDEDNTRTRSVERKADYDIDDDDFDYIQLLTKYGNNGIGGGLRNAKKRRRLKNTKNPVKFKEIESKTEYNDDNDNENDDKPSNSQTVDDKLKKKIKNMEMKLSNLNSKLEDQTNQAREIKNEINQS</sequence>
<evidence type="ECO:0000313" key="2">
    <source>
        <dbReference type="Proteomes" id="UP001165101"/>
    </source>
</evidence>
<name>A0ACB5U4G8_CANBO</name>
<organism evidence="1 2">
    <name type="scientific">Candida boidinii</name>
    <name type="common">Yeast</name>
    <dbReference type="NCBI Taxonomy" id="5477"/>
    <lineage>
        <taxon>Eukaryota</taxon>
        <taxon>Fungi</taxon>
        <taxon>Dikarya</taxon>
        <taxon>Ascomycota</taxon>
        <taxon>Saccharomycotina</taxon>
        <taxon>Pichiomycetes</taxon>
        <taxon>Pichiales</taxon>
        <taxon>Pichiaceae</taxon>
        <taxon>Ogataea</taxon>
        <taxon>Ogataea/Candida clade</taxon>
    </lineage>
</organism>
<keyword evidence="2" id="KW-1185">Reference proteome</keyword>
<gene>
    <name evidence="1" type="ORF">Cboi01_000574900</name>
</gene>
<dbReference type="Proteomes" id="UP001165101">
    <property type="component" value="Unassembled WGS sequence"/>
</dbReference>
<dbReference type="EMBL" id="BSXV01004732">
    <property type="protein sequence ID" value="GMF01109.1"/>
    <property type="molecule type" value="Genomic_DNA"/>
</dbReference>
<proteinExistence type="predicted"/>
<comment type="caution">
    <text evidence="1">The sequence shown here is derived from an EMBL/GenBank/DDBJ whole genome shotgun (WGS) entry which is preliminary data.</text>
</comment>
<accession>A0ACB5U4G8</accession>
<reference evidence="1" key="1">
    <citation type="submission" date="2023-04" db="EMBL/GenBank/DDBJ databases">
        <title>Candida boidinii NBRC 1967.</title>
        <authorList>
            <person name="Ichikawa N."/>
            <person name="Sato H."/>
            <person name="Tonouchi N."/>
        </authorList>
    </citation>
    <scope>NUCLEOTIDE SEQUENCE</scope>
    <source>
        <strain evidence="1">NBRC 1967</strain>
    </source>
</reference>
<protein>
    <submittedName>
        <fullName evidence="1">Unnamed protein product</fullName>
    </submittedName>
</protein>